<comment type="caution">
    <text evidence="7">The sequence shown here is derived from an EMBL/GenBank/DDBJ whole genome shotgun (WGS) entry which is preliminary data.</text>
</comment>
<dbReference type="PANTHER" id="PTHR24061:SF599">
    <property type="entry name" value="G-PROTEIN COUPLED RECEPTORS FAMILY 3 PROFILE DOMAIN-CONTAINING PROTEIN"/>
    <property type="match status" value="1"/>
</dbReference>
<keyword evidence="3" id="KW-1133">Transmembrane helix</keyword>
<accession>A0AAW1BTS3</accession>
<dbReference type="InterPro" id="IPR028082">
    <property type="entry name" value="Peripla_BP_I"/>
</dbReference>
<evidence type="ECO:0000259" key="6">
    <source>
        <dbReference type="Pfam" id="PF01094"/>
    </source>
</evidence>
<dbReference type="SUPFAM" id="SSF53822">
    <property type="entry name" value="Periplasmic binding protein-like I"/>
    <property type="match status" value="1"/>
</dbReference>
<evidence type="ECO:0000256" key="5">
    <source>
        <dbReference type="SAM" id="SignalP"/>
    </source>
</evidence>
<feature type="signal peptide" evidence="5">
    <location>
        <begin position="1"/>
        <end position="24"/>
    </location>
</feature>
<dbReference type="InterPro" id="IPR000068">
    <property type="entry name" value="GPCR_3_Ca_sens_rcpt-rel"/>
</dbReference>
<evidence type="ECO:0000313" key="7">
    <source>
        <dbReference type="EMBL" id="KAK9405811.1"/>
    </source>
</evidence>
<feature type="domain" description="Receptor ligand binding region" evidence="6">
    <location>
        <begin position="11"/>
        <end position="186"/>
    </location>
</feature>
<dbReference type="Proteomes" id="UP001474421">
    <property type="component" value="Unassembled WGS sequence"/>
</dbReference>
<evidence type="ECO:0000256" key="3">
    <source>
        <dbReference type="ARBA" id="ARBA00022989"/>
    </source>
</evidence>
<sequence length="288" mass="33438">MVPVVFNVFWRLLLHFQWTWISLAAPDNENGEKFRRTFTVVATKKGICVAFSEILSVINKGKTKDILRYFSNNQVNVIVCQLDFQASLILAAIIHDIDKTNEIFGKKVWITTALTDISVGYFYQFVNLQHKHFLLSFLTQTNRRTRSYDLNSYFSILKKFVKRAFQCSYPSPKLSKRIWGRCTEKENWKIPPHDVVADILSEDGYSISTAIQSVTWALHAVYSSYLNQRRIKVGDHLVPHIIKPWQVRFSFFETPVIISFNFLVCWKGMEYIKSEVLPSFLISNVCSG</sequence>
<gene>
    <name evidence="7" type="ORF">NXF25_004585</name>
</gene>
<keyword evidence="4" id="KW-0472">Membrane</keyword>
<dbReference type="PANTHER" id="PTHR24061">
    <property type="entry name" value="CALCIUM-SENSING RECEPTOR-RELATED"/>
    <property type="match status" value="1"/>
</dbReference>
<evidence type="ECO:0000313" key="8">
    <source>
        <dbReference type="Proteomes" id="UP001474421"/>
    </source>
</evidence>
<keyword evidence="5" id="KW-0732">Signal</keyword>
<organism evidence="7 8">
    <name type="scientific">Crotalus adamanteus</name>
    <name type="common">Eastern diamondback rattlesnake</name>
    <dbReference type="NCBI Taxonomy" id="8729"/>
    <lineage>
        <taxon>Eukaryota</taxon>
        <taxon>Metazoa</taxon>
        <taxon>Chordata</taxon>
        <taxon>Craniata</taxon>
        <taxon>Vertebrata</taxon>
        <taxon>Euteleostomi</taxon>
        <taxon>Lepidosauria</taxon>
        <taxon>Squamata</taxon>
        <taxon>Bifurcata</taxon>
        <taxon>Unidentata</taxon>
        <taxon>Episquamata</taxon>
        <taxon>Toxicofera</taxon>
        <taxon>Serpentes</taxon>
        <taxon>Colubroidea</taxon>
        <taxon>Viperidae</taxon>
        <taxon>Crotalinae</taxon>
        <taxon>Crotalus</taxon>
    </lineage>
</organism>
<evidence type="ECO:0000256" key="4">
    <source>
        <dbReference type="ARBA" id="ARBA00023136"/>
    </source>
</evidence>
<keyword evidence="8" id="KW-1185">Reference proteome</keyword>
<feature type="chain" id="PRO_5043754834" description="Receptor ligand binding region domain-containing protein" evidence="5">
    <location>
        <begin position="25"/>
        <end position="288"/>
    </location>
</feature>
<dbReference type="GO" id="GO:0004930">
    <property type="term" value="F:G protein-coupled receptor activity"/>
    <property type="evidence" value="ECO:0007669"/>
    <property type="project" value="InterPro"/>
</dbReference>
<comment type="subcellular location">
    <subcellularLocation>
        <location evidence="1">Membrane</location>
    </subcellularLocation>
</comment>
<dbReference type="GO" id="GO:0005886">
    <property type="term" value="C:plasma membrane"/>
    <property type="evidence" value="ECO:0007669"/>
    <property type="project" value="TreeGrafter"/>
</dbReference>
<protein>
    <recommendedName>
        <fullName evidence="6">Receptor ligand binding region domain-containing protein</fullName>
    </recommendedName>
</protein>
<evidence type="ECO:0000256" key="1">
    <source>
        <dbReference type="ARBA" id="ARBA00004370"/>
    </source>
</evidence>
<keyword evidence="2" id="KW-0812">Transmembrane</keyword>
<dbReference type="AlphaFoldDB" id="A0AAW1BTS3"/>
<dbReference type="InterPro" id="IPR001828">
    <property type="entry name" value="ANF_lig-bd_rcpt"/>
</dbReference>
<dbReference type="EMBL" id="JAOTOJ010000002">
    <property type="protein sequence ID" value="KAK9405811.1"/>
    <property type="molecule type" value="Genomic_DNA"/>
</dbReference>
<dbReference type="Pfam" id="PF01094">
    <property type="entry name" value="ANF_receptor"/>
    <property type="match status" value="1"/>
</dbReference>
<evidence type="ECO:0000256" key="2">
    <source>
        <dbReference type="ARBA" id="ARBA00022692"/>
    </source>
</evidence>
<name>A0AAW1BTS3_CROAD</name>
<reference evidence="7 8" key="1">
    <citation type="journal article" date="2024" name="Proc. Natl. Acad. Sci. U.S.A.">
        <title>The genetic regulatory architecture and epigenomic basis for age-related changes in rattlesnake venom.</title>
        <authorList>
            <person name="Hogan M.P."/>
            <person name="Holding M.L."/>
            <person name="Nystrom G.S."/>
            <person name="Colston T.J."/>
            <person name="Bartlett D.A."/>
            <person name="Mason A.J."/>
            <person name="Ellsworth S.A."/>
            <person name="Rautsaw R.M."/>
            <person name="Lawrence K.C."/>
            <person name="Strickland J.L."/>
            <person name="He B."/>
            <person name="Fraser P."/>
            <person name="Margres M.J."/>
            <person name="Gilbert D.M."/>
            <person name="Gibbs H.L."/>
            <person name="Parkinson C.L."/>
            <person name="Rokyta D.R."/>
        </authorList>
    </citation>
    <scope>NUCLEOTIDE SEQUENCE [LARGE SCALE GENOMIC DNA]</scope>
    <source>
        <strain evidence="7">DRR0105</strain>
    </source>
</reference>
<proteinExistence type="predicted"/>
<dbReference type="Gene3D" id="3.40.50.2300">
    <property type="match status" value="2"/>
</dbReference>